<dbReference type="PANTHER" id="PTHR17630:SF44">
    <property type="entry name" value="PROTEIN AIM2"/>
    <property type="match status" value="1"/>
</dbReference>
<dbReference type="OrthoDB" id="1393670at2759"/>
<gene>
    <name evidence="2" type="ORF">M409DRAFT_38208</name>
</gene>
<protein>
    <recommendedName>
        <fullName evidence="1">Dienelactone hydrolase domain-containing protein</fullName>
    </recommendedName>
</protein>
<keyword evidence="3" id="KW-1185">Reference proteome</keyword>
<dbReference type="AlphaFoldDB" id="A0A6A6BWU3"/>
<dbReference type="RefSeq" id="XP_033659397.1">
    <property type="nucleotide sequence ID" value="XM_033810886.1"/>
</dbReference>
<name>A0A6A6BWU3_ZASCE</name>
<dbReference type="GeneID" id="54564158"/>
<evidence type="ECO:0000313" key="2">
    <source>
        <dbReference type="EMBL" id="KAF2158508.1"/>
    </source>
</evidence>
<evidence type="ECO:0000313" key="3">
    <source>
        <dbReference type="Proteomes" id="UP000799537"/>
    </source>
</evidence>
<reference evidence="2" key="1">
    <citation type="journal article" date="2020" name="Stud. Mycol.">
        <title>101 Dothideomycetes genomes: a test case for predicting lifestyles and emergence of pathogens.</title>
        <authorList>
            <person name="Haridas S."/>
            <person name="Albert R."/>
            <person name="Binder M."/>
            <person name="Bloem J."/>
            <person name="Labutti K."/>
            <person name="Salamov A."/>
            <person name="Andreopoulos B."/>
            <person name="Baker S."/>
            <person name="Barry K."/>
            <person name="Bills G."/>
            <person name="Bluhm B."/>
            <person name="Cannon C."/>
            <person name="Castanera R."/>
            <person name="Culley D."/>
            <person name="Daum C."/>
            <person name="Ezra D."/>
            <person name="Gonzalez J."/>
            <person name="Henrissat B."/>
            <person name="Kuo A."/>
            <person name="Liang C."/>
            <person name="Lipzen A."/>
            <person name="Lutzoni F."/>
            <person name="Magnuson J."/>
            <person name="Mondo S."/>
            <person name="Nolan M."/>
            <person name="Ohm R."/>
            <person name="Pangilinan J."/>
            <person name="Park H.-J."/>
            <person name="Ramirez L."/>
            <person name="Alfaro M."/>
            <person name="Sun H."/>
            <person name="Tritt A."/>
            <person name="Yoshinaga Y."/>
            <person name="Zwiers L.-H."/>
            <person name="Turgeon B."/>
            <person name="Goodwin S."/>
            <person name="Spatafora J."/>
            <person name="Crous P."/>
            <person name="Grigoriev I."/>
        </authorList>
    </citation>
    <scope>NUCLEOTIDE SEQUENCE</scope>
    <source>
        <strain evidence="2">ATCC 36951</strain>
    </source>
</reference>
<evidence type="ECO:0000259" key="1">
    <source>
        <dbReference type="Pfam" id="PF01738"/>
    </source>
</evidence>
<dbReference type="InterPro" id="IPR002925">
    <property type="entry name" value="Dienelactn_hydro"/>
</dbReference>
<proteinExistence type="predicted"/>
<dbReference type="Gene3D" id="3.40.50.1820">
    <property type="entry name" value="alpha/beta hydrolase"/>
    <property type="match status" value="1"/>
</dbReference>
<dbReference type="Proteomes" id="UP000799537">
    <property type="component" value="Unassembled WGS sequence"/>
</dbReference>
<organism evidence="2 3">
    <name type="scientific">Zasmidium cellare ATCC 36951</name>
    <dbReference type="NCBI Taxonomy" id="1080233"/>
    <lineage>
        <taxon>Eukaryota</taxon>
        <taxon>Fungi</taxon>
        <taxon>Dikarya</taxon>
        <taxon>Ascomycota</taxon>
        <taxon>Pezizomycotina</taxon>
        <taxon>Dothideomycetes</taxon>
        <taxon>Dothideomycetidae</taxon>
        <taxon>Mycosphaerellales</taxon>
        <taxon>Mycosphaerellaceae</taxon>
        <taxon>Zasmidium</taxon>
    </lineage>
</organism>
<dbReference type="EMBL" id="ML993660">
    <property type="protein sequence ID" value="KAF2158508.1"/>
    <property type="molecule type" value="Genomic_DNA"/>
</dbReference>
<feature type="domain" description="Dienelactone hydrolase" evidence="1">
    <location>
        <begin position="106"/>
        <end position="230"/>
    </location>
</feature>
<dbReference type="InterPro" id="IPR029058">
    <property type="entry name" value="AB_hydrolase_fold"/>
</dbReference>
<dbReference type="GO" id="GO:0016787">
    <property type="term" value="F:hydrolase activity"/>
    <property type="evidence" value="ECO:0007669"/>
    <property type="project" value="InterPro"/>
</dbReference>
<dbReference type="Pfam" id="PF01738">
    <property type="entry name" value="DLH"/>
    <property type="match status" value="1"/>
</dbReference>
<sequence length="260" mass="28974">MSTDAQVLAKPTSSLCCLNGSIHEGQPKGEILSIEGVDSYIAKPGDGKDSGNIIIYSPDVNGFYNNAFLIMDVMAELSECLVLGIDYFKGFDPWKWQQDHTDNPSQDAVSIEITPKWMKTVHSKYGRKGQAKFACFGYCWGAPFVCDQLSERGICVARAFAHHANLNDANFSDLTKPLLMSLAQKDAVFKRDQRNEVVKIMEDCDKTFHVQLFSKISHGFAVQIGSLLISVRRWVKEKSLQAIGQRLSYYLAESIESSVS</sequence>
<dbReference type="PANTHER" id="PTHR17630">
    <property type="entry name" value="DIENELACTONE HYDROLASE"/>
    <property type="match status" value="1"/>
</dbReference>
<accession>A0A6A6BWU3</accession>
<dbReference type="SUPFAM" id="SSF53474">
    <property type="entry name" value="alpha/beta-Hydrolases"/>
    <property type="match status" value="1"/>
</dbReference>